<feature type="transmembrane region" description="Helical" evidence="1">
    <location>
        <begin position="74"/>
        <end position="94"/>
    </location>
</feature>
<keyword evidence="3" id="KW-1185">Reference proteome</keyword>
<name>A0A4R2TS17_9FIRM</name>
<reference evidence="2 3" key="1">
    <citation type="submission" date="2019-03" db="EMBL/GenBank/DDBJ databases">
        <title>Genomic Encyclopedia of Type Strains, Phase IV (KMG-IV): sequencing the most valuable type-strain genomes for metagenomic binning, comparative biology and taxonomic classification.</title>
        <authorList>
            <person name="Goeker M."/>
        </authorList>
    </citation>
    <scope>NUCLEOTIDE SEQUENCE [LARGE SCALE GENOMIC DNA]</scope>
    <source>
        <strain evidence="2 3">DSM 100013</strain>
    </source>
</reference>
<dbReference type="EMBL" id="SLYC01000003">
    <property type="protein sequence ID" value="TCQ06658.1"/>
    <property type="molecule type" value="Genomic_DNA"/>
</dbReference>
<keyword evidence="1" id="KW-1133">Transmembrane helix</keyword>
<evidence type="ECO:0000313" key="2">
    <source>
        <dbReference type="EMBL" id="TCQ06658.1"/>
    </source>
</evidence>
<sequence length="177" mass="20778">MKDSVTIGLIALLYVGIIFMYLSKVKTFQRFSKDALLKVESQNFFFSRKMHNITTILIVSLFLVQLYFEVQRGRGIYGSVVFSLLLVFVLTVHFKSMASSIWLIMKEGVFLYGHKQPIEWKYIEKYSWNMKASTKYNEIYLAGEKDAKARNKLRLIIDKDLTKEAQKLFKRYSAEKI</sequence>
<evidence type="ECO:0008006" key="4">
    <source>
        <dbReference type="Google" id="ProtNLM"/>
    </source>
</evidence>
<organism evidence="2 3">
    <name type="scientific">Serpentinicella alkaliphila</name>
    <dbReference type="NCBI Taxonomy" id="1734049"/>
    <lineage>
        <taxon>Bacteria</taxon>
        <taxon>Bacillati</taxon>
        <taxon>Bacillota</taxon>
        <taxon>Clostridia</taxon>
        <taxon>Peptostreptococcales</taxon>
        <taxon>Natronincolaceae</taxon>
        <taxon>Serpentinicella</taxon>
    </lineage>
</organism>
<feature type="transmembrane region" description="Helical" evidence="1">
    <location>
        <begin position="50"/>
        <end position="68"/>
    </location>
</feature>
<evidence type="ECO:0000313" key="3">
    <source>
        <dbReference type="Proteomes" id="UP000295504"/>
    </source>
</evidence>
<protein>
    <recommendedName>
        <fullName evidence="4">DUF5673 domain-containing protein</fullName>
    </recommendedName>
</protein>
<evidence type="ECO:0000256" key="1">
    <source>
        <dbReference type="SAM" id="Phobius"/>
    </source>
</evidence>
<gene>
    <name evidence="2" type="ORF">EDD79_100384</name>
</gene>
<feature type="transmembrane region" description="Helical" evidence="1">
    <location>
        <begin position="6"/>
        <end position="23"/>
    </location>
</feature>
<keyword evidence="1" id="KW-0472">Membrane</keyword>
<dbReference type="RefSeq" id="WP_132847541.1">
    <property type="nucleotide sequence ID" value="NZ_CP058648.1"/>
</dbReference>
<dbReference type="Proteomes" id="UP000295504">
    <property type="component" value="Unassembled WGS sequence"/>
</dbReference>
<accession>A0A4R2TS17</accession>
<keyword evidence="1" id="KW-0812">Transmembrane</keyword>
<comment type="caution">
    <text evidence="2">The sequence shown here is derived from an EMBL/GenBank/DDBJ whole genome shotgun (WGS) entry which is preliminary data.</text>
</comment>
<dbReference type="AlphaFoldDB" id="A0A4R2TS17"/>
<proteinExistence type="predicted"/>